<dbReference type="AlphaFoldDB" id="A0A814P230"/>
<evidence type="ECO:0000313" key="3">
    <source>
        <dbReference type="Proteomes" id="UP000663829"/>
    </source>
</evidence>
<gene>
    <name evidence="1" type="ORF">GPM918_LOCUS18764</name>
    <name evidence="2" type="ORF">SRO942_LOCUS18759</name>
</gene>
<dbReference type="EMBL" id="CAJOBC010005515">
    <property type="protein sequence ID" value="CAF3866226.1"/>
    <property type="molecule type" value="Genomic_DNA"/>
</dbReference>
<organism evidence="1 3">
    <name type="scientific">Didymodactylos carnosus</name>
    <dbReference type="NCBI Taxonomy" id="1234261"/>
    <lineage>
        <taxon>Eukaryota</taxon>
        <taxon>Metazoa</taxon>
        <taxon>Spiralia</taxon>
        <taxon>Gnathifera</taxon>
        <taxon>Rotifera</taxon>
        <taxon>Eurotatoria</taxon>
        <taxon>Bdelloidea</taxon>
        <taxon>Philodinida</taxon>
        <taxon>Philodinidae</taxon>
        <taxon>Didymodactylos</taxon>
    </lineage>
</organism>
<accession>A0A814P230</accession>
<proteinExistence type="predicted"/>
<sequence>MSKIENAQSTFTDSNNELRQSIQIIGRENIGETAMKASKHHRIKNLATYKQQYLVYEILFETLEDYIMNEMVKNFKDSSPWDLVSLPSVIKCAIYLIYPSIGDTTAVDYTTNLPLHFSCYLTTIFQPKQGNLLNTQLKTLLPSKIFPDENDVYHFTCKQRPVESLPTNTLDFLEINELDELNFIDSVNVRKSDDKNEVYVSFPLNRVRVLYKNNIKPSESMLKLLIDTISMQLSLDEQDRPDKKQLHRCITIRLSVIDISSIQSQTKPQCITFS</sequence>
<name>A0A814P230_9BILA</name>
<feature type="non-terminal residue" evidence="1">
    <location>
        <position position="1"/>
    </location>
</feature>
<evidence type="ECO:0000313" key="2">
    <source>
        <dbReference type="EMBL" id="CAF3866226.1"/>
    </source>
</evidence>
<comment type="caution">
    <text evidence="1">The sequence shown here is derived from an EMBL/GenBank/DDBJ whole genome shotgun (WGS) entry which is preliminary data.</text>
</comment>
<keyword evidence="3" id="KW-1185">Reference proteome</keyword>
<protein>
    <submittedName>
        <fullName evidence="1">Uncharacterized protein</fullName>
    </submittedName>
</protein>
<dbReference type="Proteomes" id="UP000681722">
    <property type="component" value="Unassembled WGS sequence"/>
</dbReference>
<dbReference type="EMBL" id="CAJNOQ010005516">
    <property type="protein sequence ID" value="CAF1101370.1"/>
    <property type="molecule type" value="Genomic_DNA"/>
</dbReference>
<dbReference type="Proteomes" id="UP000663829">
    <property type="component" value="Unassembled WGS sequence"/>
</dbReference>
<reference evidence="1" key="1">
    <citation type="submission" date="2021-02" db="EMBL/GenBank/DDBJ databases">
        <authorList>
            <person name="Nowell W R."/>
        </authorList>
    </citation>
    <scope>NUCLEOTIDE SEQUENCE</scope>
</reference>
<evidence type="ECO:0000313" key="1">
    <source>
        <dbReference type="EMBL" id="CAF1101370.1"/>
    </source>
</evidence>